<name>A0A2A4X488_UNCAE</name>
<feature type="transmembrane region" description="Helical" evidence="1">
    <location>
        <begin position="259"/>
        <end position="286"/>
    </location>
</feature>
<feature type="transmembrane region" description="Helical" evidence="1">
    <location>
        <begin position="116"/>
        <end position="135"/>
    </location>
</feature>
<comment type="caution">
    <text evidence="2">The sequence shown here is derived from an EMBL/GenBank/DDBJ whole genome shotgun (WGS) entry which is preliminary data.</text>
</comment>
<evidence type="ECO:0000256" key="1">
    <source>
        <dbReference type="SAM" id="Phobius"/>
    </source>
</evidence>
<protein>
    <submittedName>
        <fullName evidence="2">Succinate dehydrogenase</fullName>
    </submittedName>
</protein>
<dbReference type="Proteomes" id="UP000218775">
    <property type="component" value="Unassembled WGS sequence"/>
</dbReference>
<keyword evidence="1" id="KW-0812">Transmembrane</keyword>
<keyword evidence="1" id="KW-1133">Transmembrane helix</keyword>
<accession>A0A2A4X488</accession>
<reference evidence="3" key="1">
    <citation type="submission" date="2017-08" db="EMBL/GenBank/DDBJ databases">
        <title>A dynamic microbial community with high functional redundancy inhabits the cold, oxic subseafloor aquifer.</title>
        <authorList>
            <person name="Tully B.J."/>
            <person name="Wheat C.G."/>
            <person name="Glazer B.T."/>
            <person name="Huber J.A."/>
        </authorList>
    </citation>
    <scope>NUCLEOTIDE SEQUENCE [LARGE SCALE GENOMIC DNA]</scope>
</reference>
<feature type="transmembrane region" description="Helical" evidence="1">
    <location>
        <begin position="63"/>
        <end position="87"/>
    </location>
</feature>
<dbReference type="Gene3D" id="1.20.1300.10">
    <property type="entry name" value="Fumarate reductase/succinate dehydrogenase, transmembrane subunit"/>
    <property type="match status" value="2"/>
</dbReference>
<gene>
    <name evidence="2" type="ORF">COB21_03475</name>
</gene>
<dbReference type="EMBL" id="NVUK01000020">
    <property type="protein sequence ID" value="PCI77101.1"/>
    <property type="molecule type" value="Genomic_DNA"/>
</dbReference>
<feature type="transmembrane region" description="Helical" evidence="1">
    <location>
        <begin position="298"/>
        <end position="320"/>
    </location>
</feature>
<evidence type="ECO:0000313" key="3">
    <source>
        <dbReference type="Proteomes" id="UP000218775"/>
    </source>
</evidence>
<organism evidence="2 3">
    <name type="scientific">Aerophobetes bacterium</name>
    <dbReference type="NCBI Taxonomy" id="2030807"/>
    <lineage>
        <taxon>Bacteria</taxon>
        <taxon>Candidatus Aerophobota</taxon>
    </lineage>
</organism>
<dbReference type="AlphaFoldDB" id="A0A2A4X488"/>
<dbReference type="SUPFAM" id="SSF81343">
    <property type="entry name" value="Fumarate reductase respiratory complex transmembrane subunits"/>
    <property type="match status" value="1"/>
</dbReference>
<evidence type="ECO:0000313" key="2">
    <source>
        <dbReference type="EMBL" id="PCI77101.1"/>
    </source>
</evidence>
<dbReference type="InterPro" id="IPR034804">
    <property type="entry name" value="SQR/QFR_C/D"/>
</dbReference>
<proteinExistence type="predicted"/>
<sequence>MSGKTYRMSREFITRRLHSLFGLWIVLFLMEHLFTNSQAALLLGENGKGFVKAVNFIKGLPFLPVVEVVLIGVPILFHMVWGVKYLLSSKSNAFSKSKAKPTLRYGRNRAYSWQRIASWVLLVGLILHVGFMRFYRDPVKAQVGNKHAFFIKISMDKGLYAVADKLDARLWSKASIETYGKSLLSSHEEISANIEGDHYSATENLVEEERLDNNYKWAVFEALSHRRIKSGQVVAETKDFGTAELLMVRDTFKSVFNCMLYTVFVLAAVFHGFNGLWTFLITWGVVLKMRSQSRAVNACIALMFVVGFLGLSAIWGTYFFNLKH</sequence>
<keyword evidence="1" id="KW-0472">Membrane</keyword>
<dbReference type="GO" id="GO:0016020">
    <property type="term" value="C:membrane"/>
    <property type="evidence" value="ECO:0007669"/>
    <property type="project" value="InterPro"/>
</dbReference>